<comment type="similarity">
    <text evidence="1">Belongs to the peptidase A1 family.</text>
</comment>
<name>A0AAV4DHL2_9GAST</name>
<dbReference type="PANTHER" id="PTHR47966">
    <property type="entry name" value="BETA-SITE APP-CLEAVING ENZYME, ISOFORM A-RELATED"/>
    <property type="match status" value="1"/>
</dbReference>
<dbReference type="PROSITE" id="PS51767">
    <property type="entry name" value="PEPTIDASE_A1"/>
    <property type="match status" value="1"/>
</dbReference>
<keyword evidence="3" id="KW-0548">Nucleotidyltransferase</keyword>
<dbReference type="InterPro" id="IPR001969">
    <property type="entry name" value="Aspartic_peptidase_AS"/>
</dbReference>
<dbReference type="GO" id="GO:0004190">
    <property type="term" value="F:aspartic-type endopeptidase activity"/>
    <property type="evidence" value="ECO:0007669"/>
    <property type="project" value="InterPro"/>
</dbReference>
<protein>
    <submittedName>
        <fullName evidence="3">Reverse transcriptase</fullName>
    </submittedName>
</protein>
<feature type="domain" description="Peptidase A1" evidence="2">
    <location>
        <begin position="132"/>
        <end position="263"/>
    </location>
</feature>
<dbReference type="InterPro" id="IPR021109">
    <property type="entry name" value="Peptidase_aspartic_dom_sf"/>
</dbReference>
<gene>
    <name evidence="3" type="ORF">PoB_007021900</name>
</gene>
<sequence length="263" mass="29310">MRDKLWLKGALIMCRVSIAVLWSQVQTNPNCKKYRKETIRPIYVLFGLPLISKLSINMKLLPAVVLALVLASSCPTRVLSNPLTRVNRYIGKYGNAPTPLKPFRIYARAPKTAKTAGKKRDLKLSNFKDSIYYGSITIGTPGQTFNVLLDTGSSLTWVPSRQILSEDTGLISKLQITSPYVWEARTIIVITLLDTTISQKKHKLVDSPSHAPAVCVGTQPQVKYKYEPLLLCGYKDSIDPDTKGRRNYVKNISPGAGPIRHNL</sequence>
<dbReference type="Pfam" id="PF00026">
    <property type="entry name" value="Asp"/>
    <property type="match status" value="1"/>
</dbReference>
<dbReference type="PANTHER" id="PTHR47966:SF39">
    <property type="entry name" value="EUKARYOTIC ASPARTYL PROTEASE FAMILY PROTEIN"/>
    <property type="match status" value="1"/>
</dbReference>
<proteinExistence type="inferred from homology"/>
<dbReference type="Gene3D" id="2.40.70.10">
    <property type="entry name" value="Acid Proteases"/>
    <property type="match status" value="1"/>
</dbReference>
<accession>A0AAV4DHL2</accession>
<dbReference type="AlphaFoldDB" id="A0AAV4DHL2"/>
<dbReference type="GO" id="GO:0006508">
    <property type="term" value="P:proteolysis"/>
    <property type="evidence" value="ECO:0007669"/>
    <property type="project" value="InterPro"/>
</dbReference>
<dbReference type="EMBL" id="BLXT01007896">
    <property type="protein sequence ID" value="GFO43714.1"/>
    <property type="molecule type" value="Genomic_DNA"/>
</dbReference>
<comment type="caution">
    <text evidence="3">The sequence shown here is derived from an EMBL/GenBank/DDBJ whole genome shotgun (WGS) entry which is preliminary data.</text>
</comment>
<dbReference type="InterPro" id="IPR001461">
    <property type="entry name" value="Aspartic_peptidase_A1"/>
</dbReference>
<organism evidence="3 4">
    <name type="scientific">Plakobranchus ocellatus</name>
    <dbReference type="NCBI Taxonomy" id="259542"/>
    <lineage>
        <taxon>Eukaryota</taxon>
        <taxon>Metazoa</taxon>
        <taxon>Spiralia</taxon>
        <taxon>Lophotrochozoa</taxon>
        <taxon>Mollusca</taxon>
        <taxon>Gastropoda</taxon>
        <taxon>Heterobranchia</taxon>
        <taxon>Euthyneura</taxon>
        <taxon>Panpulmonata</taxon>
        <taxon>Sacoglossa</taxon>
        <taxon>Placobranchoidea</taxon>
        <taxon>Plakobranchidae</taxon>
        <taxon>Plakobranchus</taxon>
    </lineage>
</organism>
<keyword evidence="3" id="KW-0808">Transferase</keyword>
<dbReference type="PROSITE" id="PS00141">
    <property type="entry name" value="ASP_PROTEASE"/>
    <property type="match status" value="1"/>
</dbReference>
<evidence type="ECO:0000259" key="2">
    <source>
        <dbReference type="PROSITE" id="PS51767"/>
    </source>
</evidence>
<evidence type="ECO:0000256" key="1">
    <source>
        <dbReference type="ARBA" id="ARBA00007447"/>
    </source>
</evidence>
<keyword evidence="4" id="KW-1185">Reference proteome</keyword>
<dbReference type="InterPro" id="IPR033121">
    <property type="entry name" value="PEPTIDASE_A1"/>
</dbReference>
<evidence type="ECO:0000313" key="4">
    <source>
        <dbReference type="Proteomes" id="UP000735302"/>
    </source>
</evidence>
<evidence type="ECO:0000313" key="3">
    <source>
        <dbReference type="EMBL" id="GFO43714.1"/>
    </source>
</evidence>
<reference evidence="3 4" key="1">
    <citation type="journal article" date="2021" name="Elife">
        <title>Chloroplast acquisition without the gene transfer in kleptoplastic sea slugs, Plakobranchus ocellatus.</title>
        <authorList>
            <person name="Maeda T."/>
            <person name="Takahashi S."/>
            <person name="Yoshida T."/>
            <person name="Shimamura S."/>
            <person name="Takaki Y."/>
            <person name="Nagai Y."/>
            <person name="Toyoda A."/>
            <person name="Suzuki Y."/>
            <person name="Arimoto A."/>
            <person name="Ishii H."/>
            <person name="Satoh N."/>
            <person name="Nishiyama T."/>
            <person name="Hasebe M."/>
            <person name="Maruyama T."/>
            <person name="Minagawa J."/>
            <person name="Obokata J."/>
            <person name="Shigenobu S."/>
        </authorList>
    </citation>
    <scope>NUCLEOTIDE SEQUENCE [LARGE SCALE GENOMIC DNA]</scope>
</reference>
<dbReference type="SUPFAM" id="SSF50630">
    <property type="entry name" value="Acid proteases"/>
    <property type="match status" value="1"/>
</dbReference>
<dbReference type="Proteomes" id="UP000735302">
    <property type="component" value="Unassembled WGS sequence"/>
</dbReference>
<keyword evidence="3" id="KW-0695">RNA-directed DNA polymerase</keyword>
<dbReference type="GO" id="GO:0003964">
    <property type="term" value="F:RNA-directed DNA polymerase activity"/>
    <property type="evidence" value="ECO:0007669"/>
    <property type="project" value="UniProtKB-KW"/>
</dbReference>